<feature type="domain" description="SCP" evidence="3">
    <location>
        <begin position="65"/>
        <end position="192"/>
    </location>
</feature>
<gene>
    <name evidence="4" type="ORF">VTL71DRAFT_12079</name>
</gene>
<feature type="compositionally biased region" description="Low complexity" evidence="1">
    <location>
        <begin position="27"/>
        <end position="59"/>
    </location>
</feature>
<feature type="signal peptide" evidence="2">
    <location>
        <begin position="1"/>
        <end position="20"/>
    </location>
</feature>
<dbReference type="InterPro" id="IPR001283">
    <property type="entry name" value="CRISP-related"/>
</dbReference>
<keyword evidence="5" id="KW-1185">Reference proteome</keyword>
<sequence length="249" mass="26484">MSPSLLTTTFLLALPILSSAQQTTLTTTLSSSPTTTTISPSSPSSSPSSSPNTTDGSNSFSDKDVFEKDMLVAHNFYRNAHGVPDLVWNETSAEFAADWARGCEFKHSGGPTGENLAAGYTNATASVDAWGLERTMYNFKKPGFNEKTGHFTQLVWGNTTSVGCAVRQCDGENKTPGAYVVCEYYPPGNVVGNKNQFFKENVPKQEEGKNTDTMESGVSATSGAMRHGVSSSGTWVVVLVIAVVGAWGL</sequence>
<organism evidence="4 5">
    <name type="scientific">Oculimacula yallundae</name>
    <dbReference type="NCBI Taxonomy" id="86028"/>
    <lineage>
        <taxon>Eukaryota</taxon>
        <taxon>Fungi</taxon>
        <taxon>Dikarya</taxon>
        <taxon>Ascomycota</taxon>
        <taxon>Pezizomycotina</taxon>
        <taxon>Leotiomycetes</taxon>
        <taxon>Helotiales</taxon>
        <taxon>Ploettnerulaceae</taxon>
        <taxon>Oculimacula</taxon>
    </lineage>
</organism>
<feature type="chain" id="PRO_5046028048" description="SCP domain-containing protein" evidence="2">
    <location>
        <begin position="21"/>
        <end position="249"/>
    </location>
</feature>
<dbReference type="PRINTS" id="PR00837">
    <property type="entry name" value="V5TPXLIKE"/>
</dbReference>
<evidence type="ECO:0000256" key="1">
    <source>
        <dbReference type="SAM" id="MobiDB-lite"/>
    </source>
</evidence>
<evidence type="ECO:0000256" key="2">
    <source>
        <dbReference type="SAM" id="SignalP"/>
    </source>
</evidence>
<dbReference type="Gene3D" id="3.40.33.10">
    <property type="entry name" value="CAP"/>
    <property type="match status" value="1"/>
</dbReference>
<evidence type="ECO:0000259" key="3">
    <source>
        <dbReference type="SMART" id="SM00198"/>
    </source>
</evidence>
<dbReference type="InterPro" id="IPR035940">
    <property type="entry name" value="CAP_sf"/>
</dbReference>
<comment type="caution">
    <text evidence="4">The sequence shown here is derived from an EMBL/GenBank/DDBJ whole genome shotgun (WGS) entry which is preliminary data.</text>
</comment>
<evidence type="ECO:0000313" key="5">
    <source>
        <dbReference type="Proteomes" id="UP001595075"/>
    </source>
</evidence>
<keyword evidence="2" id="KW-0732">Signal</keyword>
<proteinExistence type="predicted"/>
<dbReference type="InterPro" id="IPR014044">
    <property type="entry name" value="CAP_dom"/>
</dbReference>
<dbReference type="SUPFAM" id="SSF55797">
    <property type="entry name" value="PR-1-like"/>
    <property type="match status" value="1"/>
</dbReference>
<dbReference type="Pfam" id="PF00188">
    <property type="entry name" value="CAP"/>
    <property type="match status" value="1"/>
</dbReference>
<evidence type="ECO:0000313" key="4">
    <source>
        <dbReference type="EMBL" id="KAL2072736.1"/>
    </source>
</evidence>
<dbReference type="SMART" id="SM00198">
    <property type="entry name" value="SCP"/>
    <property type="match status" value="1"/>
</dbReference>
<accession>A0ABR4CUA9</accession>
<name>A0ABR4CUA9_9HELO</name>
<dbReference type="EMBL" id="JAZHXI010000004">
    <property type="protein sequence ID" value="KAL2072736.1"/>
    <property type="molecule type" value="Genomic_DNA"/>
</dbReference>
<dbReference type="Proteomes" id="UP001595075">
    <property type="component" value="Unassembled WGS sequence"/>
</dbReference>
<protein>
    <recommendedName>
        <fullName evidence="3">SCP domain-containing protein</fullName>
    </recommendedName>
</protein>
<reference evidence="4 5" key="1">
    <citation type="journal article" date="2024" name="Commun. Biol.">
        <title>Comparative genomic analysis of thermophilic fungi reveals convergent evolutionary adaptations and gene losses.</title>
        <authorList>
            <person name="Steindorff A.S."/>
            <person name="Aguilar-Pontes M.V."/>
            <person name="Robinson A.J."/>
            <person name="Andreopoulos B."/>
            <person name="LaButti K."/>
            <person name="Kuo A."/>
            <person name="Mondo S."/>
            <person name="Riley R."/>
            <person name="Otillar R."/>
            <person name="Haridas S."/>
            <person name="Lipzen A."/>
            <person name="Grimwood J."/>
            <person name="Schmutz J."/>
            <person name="Clum A."/>
            <person name="Reid I.D."/>
            <person name="Moisan M.C."/>
            <person name="Butler G."/>
            <person name="Nguyen T.T.M."/>
            <person name="Dewar K."/>
            <person name="Conant G."/>
            <person name="Drula E."/>
            <person name="Henrissat B."/>
            <person name="Hansel C."/>
            <person name="Singer S."/>
            <person name="Hutchinson M.I."/>
            <person name="de Vries R.P."/>
            <person name="Natvig D.O."/>
            <person name="Powell A.J."/>
            <person name="Tsang A."/>
            <person name="Grigoriev I.V."/>
        </authorList>
    </citation>
    <scope>NUCLEOTIDE SEQUENCE [LARGE SCALE GENOMIC DNA]</scope>
    <source>
        <strain evidence="4 5">CBS 494.80</strain>
    </source>
</reference>
<dbReference type="InterPro" id="IPR018244">
    <property type="entry name" value="Allrgn_V5/Tpx1_CS"/>
</dbReference>
<dbReference type="PANTHER" id="PTHR10334">
    <property type="entry name" value="CYSTEINE-RICH SECRETORY PROTEIN-RELATED"/>
    <property type="match status" value="1"/>
</dbReference>
<dbReference type="PROSITE" id="PS01009">
    <property type="entry name" value="CRISP_1"/>
    <property type="match status" value="1"/>
</dbReference>
<feature type="region of interest" description="Disordered" evidence="1">
    <location>
        <begin position="27"/>
        <end position="61"/>
    </location>
</feature>